<feature type="region of interest" description="Disordered" evidence="1">
    <location>
        <begin position="1"/>
        <end position="28"/>
    </location>
</feature>
<evidence type="ECO:0000259" key="2">
    <source>
        <dbReference type="Pfam" id="PF00535"/>
    </source>
</evidence>
<proteinExistence type="predicted"/>
<keyword evidence="4" id="KW-1185">Reference proteome</keyword>
<accession>A0A7D5P869</accession>
<gene>
    <name evidence="3" type="ORF">HZS54_05485</name>
</gene>
<dbReference type="Gene3D" id="3.90.550.10">
    <property type="entry name" value="Spore Coat Polysaccharide Biosynthesis Protein SpsA, Chain A"/>
    <property type="match status" value="1"/>
</dbReference>
<dbReference type="KEGG" id="hpel:HZS54_05485"/>
<dbReference type="PANTHER" id="PTHR43685:SF2">
    <property type="entry name" value="GLYCOSYLTRANSFERASE 2-LIKE DOMAIN-CONTAINING PROTEIN"/>
    <property type="match status" value="1"/>
</dbReference>
<protein>
    <submittedName>
        <fullName evidence="3">Glycosyltransferase</fullName>
    </submittedName>
</protein>
<dbReference type="EMBL" id="CP058909">
    <property type="protein sequence ID" value="QLH81124.1"/>
    <property type="molecule type" value="Genomic_DNA"/>
</dbReference>
<dbReference type="PANTHER" id="PTHR43685">
    <property type="entry name" value="GLYCOSYLTRANSFERASE"/>
    <property type="match status" value="1"/>
</dbReference>
<dbReference type="Proteomes" id="UP000509346">
    <property type="component" value="Chromosome"/>
</dbReference>
<dbReference type="Pfam" id="PF00535">
    <property type="entry name" value="Glycos_transf_2"/>
    <property type="match status" value="1"/>
</dbReference>
<dbReference type="InterPro" id="IPR050834">
    <property type="entry name" value="Glycosyltransf_2"/>
</dbReference>
<keyword evidence="3" id="KW-0808">Transferase</keyword>
<feature type="compositionally biased region" description="Basic and acidic residues" evidence="1">
    <location>
        <begin position="1"/>
        <end position="12"/>
    </location>
</feature>
<dbReference type="GO" id="GO:0016740">
    <property type="term" value="F:transferase activity"/>
    <property type="evidence" value="ECO:0007669"/>
    <property type="project" value="UniProtKB-KW"/>
</dbReference>
<dbReference type="InterPro" id="IPR001173">
    <property type="entry name" value="Glyco_trans_2-like"/>
</dbReference>
<dbReference type="AlphaFoldDB" id="A0A7D5P869"/>
<evidence type="ECO:0000256" key="1">
    <source>
        <dbReference type="SAM" id="MobiDB-lite"/>
    </source>
</evidence>
<organism evidence="3 4">
    <name type="scientific">Halosimplex pelagicum</name>
    <dbReference type="NCBI Taxonomy" id="869886"/>
    <lineage>
        <taxon>Archaea</taxon>
        <taxon>Methanobacteriati</taxon>
        <taxon>Methanobacteriota</taxon>
        <taxon>Stenosarchaea group</taxon>
        <taxon>Halobacteria</taxon>
        <taxon>Halobacteriales</taxon>
        <taxon>Haloarculaceae</taxon>
        <taxon>Halosimplex</taxon>
    </lineage>
</organism>
<reference evidence="3 4" key="1">
    <citation type="submission" date="2020-07" db="EMBL/GenBank/DDBJ databases">
        <title>Halosimplex litoreum sp. nov. and Halosimplex rubrum sp. nov., isolated from different salt environments.</title>
        <authorList>
            <person name="Cui H."/>
        </authorList>
    </citation>
    <scope>NUCLEOTIDE SEQUENCE [LARGE SCALE GENOMIC DNA]</scope>
    <source>
        <strain evidence="3 4">R2</strain>
    </source>
</reference>
<evidence type="ECO:0000313" key="3">
    <source>
        <dbReference type="EMBL" id="QLH81124.1"/>
    </source>
</evidence>
<evidence type="ECO:0000313" key="4">
    <source>
        <dbReference type="Proteomes" id="UP000509346"/>
    </source>
</evidence>
<dbReference type="SUPFAM" id="SSF53448">
    <property type="entry name" value="Nucleotide-diphospho-sugar transferases"/>
    <property type="match status" value="1"/>
</dbReference>
<name>A0A7D5P869_9EURY</name>
<dbReference type="InterPro" id="IPR029044">
    <property type="entry name" value="Nucleotide-diphossugar_trans"/>
</dbReference>
<sequence length="324" mass="35638">MGARPRSRDHAVETVSVASRGRGGDAGVSPATSVVVPVYNDPEGLEQTLASLTDQTAADYEVVVVDNGSTDRTPAVAREFADGERVRHVVEDEIQSSYAARNAGIEAANGDVIGFLDADMWVDPDYVESITRLMTDRDRDYVGCRVELVAGDGAVARYRRATGFDVETYLREKRFAPTCCLVTRRRVFDAVGRFDSRLRSNGDLEFGRRVHAAGFDLDYAPDVTVYHPARSTLRDVLSQSARIGRGRAELRAYHGDRFDVRHPLSPRQFLPVNPLALRARLADAAADPTEAAGWYLIACLQKWSMAAGHLRERATASADEPDPR</sequence>
<feature type="domain" description="Glycosyltransferase 2-like" evidence="2">
    <location>
        <begin position="33"/>
        <end position="188"/>
    </location>
</feature>